<dbReference type="Pfam" id="PF04055">
    <property type="entry name" value="Radical_SAM"/>
    <property type="match status" value="1"/>
</dbReference>
<dbReference type="InterPro" id="IPR050377">
    <property type="entry name" value="Radical_SAM_PqqE_MftC-like"/>
</dbReference>
<dbReference type="SFLD" id="SFLDG01094">
    <property type="entry name" value="Uncharacterised_Radical_SAM_Su"/>
    <property type="match status" value="1"/>
</dbReference>
<dbReference type="GO" id="GO:0043365">
    <property type="term" value="F:[formate-C-acetyltransferase]-activating enzyme activity"/>
    <property type="evidence" value="ECO:0007669"/>
    <property type="project" value="UniProtKB-EC"/>
</dbReference>
<protein>
    <submittedName>
        <fullName evidence="7">Ribonucleotide reductase of class III (Anaerobic), activating protein</fullName>
        <ecNumber evidence="7">1.97.1.4</ecNumber>
    </submittedName>
</protein>
<dbReference type="NCBIfam" id="TIGR02495">
    <property type="entry name" value="NrdG2"/>
    <property type="match status" value="1"/>
</dbReference>
<proteinExistence type="predicted"/>
<evidence type="ECO:0000259" key="6">
    <source>
        <dbReference type="PROSITE" id="PS51918"/>
    </source>
</evidence>
<feature type="domain" description="Radical SAM core" evidence="6">
    <location>
        <begin position="49"/>
        <end position="253"/>
    </location>
</feature>
<gene>
    <name evidence="7" type="ORF">L21SP2_3320</name>
</gene>
<dbReference type="HOGENOM" id="CLU_078147_2_1_12"/>
<dbReference type="eggNOG" id="COG1180">
    <property type="taxonomic scope" value="Bacteria"/>
</dbReference>
<name>V5WM18_9SPIO</name>
<keyword evidence="8" id="KW-1185">Reference proteome</keyword>
<sequence length="272" mass="30038">MKEPVAKMMKTETFCDQKAGKLPGISPHSPHQRSDGLSRLGFYPTSLVDFPGRVASVLFTAGCPLACPYCHNAELIHGRHPESFLSMAEVLTALAARRNRVSHVVISGGEPLVHPGLYDFIDELADIGMSIKLDTSGVLPSALEKVLNHPALVYVAMDVKTTPSNYALVGGKSGMGKRVLESLRILRAWKDSEEFSLHSTREYELRTVCAPGIINEIALKEISELLNPGEKWTLSRYKGEKVLDPEINELPMLSEEQIVQLESCWERHGCIC</sequence>
<dbReference type="PANTHER" id="PTHR11228:SF27">
    <property type="entry name" value="GLYCYL-RADICAL ENZYME ACTIVATING ENZYME MJ1227-RELATED"/>
    <property type="match status" value="1"/>
</dbReference>
<evidence type="ECO:0000256" key="2">
    <source>
        <dbReference type="ARBA" id="ARBA00022691"/>
    </source>
</evidence>
<comment type="cofactor">
    <cofactor evidence="1">
        <name>[4Fe-4S] cluster</name>
        <dbReference type="ChEBI" id="CHEBI:49883"/>
    </cofactor>
</comment>
<evidence type="ECO:0000256" key="4">
    <source>
        <dbReference type="ARBA" id="ARBA00023004"/>
    </source>
</evidence>
<dbReference type="InterPro" id="IPR058240">
    <property type="entry name" value="rSAM_sf"/>
</dbReference>
<dbReference type="STRING" id="1307761.L21SP2_3320"/>
<dbReference type="InterPro" id="IPR012840">
    <property type="entry name" value="NrdG2"/>
</dbReference>
<evidence type="ECO:0000256" key="1">
    <source>
        <dbReference type="ARBA" id="ARBA00001966"/>
    </source>
</evidence>
<keyword evidence="2" id="KW-0949">S-adenosyl-L-methionine</keyword>
<dbReference type="InterPro" id="IPR007197">
    <property type="entry name" value="rSAM"/>
</dbReference>
<dbReference type="GO" id="GO:0046872">
    <property type="term" value="F:metal ion binding"/>
    <property type="evidence" value="ECO:0007669"/>
    <property type="project" value="UniProtKB-KW"/>
</dbReference>
<dbReference type="EC" id="1.97.1.4" evidence="7"/>
<organism evidence="7 8">
    <name type="scientific">Salinispira pacifica</name>
    <dbReference type="NCBI Taxonomy" id="1307761"/>
    <lineage>
        <taxon>Bacteria</taxon>
        <taxon>Pseudomonadati</taxon>
        <taxon>Spirochaetota</taxon>
        <taxon>Spirochaetia</taxon>
        <taxon>Spirochaetales</taxon>
        <taxon>Spirochaetaceae</taxon>
        <taxon>Salinispira</taxon>
    </lineage>
</organism>
<dbReference type="PROSITE" id="PS51918">
    <property type="entry name" value="RADICAL_SAM"/>
    <property type="match status" value="1"/>
</dbReference>
<dbReference type="AlphaFoldDB" id="V5WM18"/>
<dbReference type="CDD" id="cd01335">
    <property type="entry name" value="Radical_SAM"/>
    <property type="match status" value="1"/>
</dbReference>
<dbReference type="EMBL" id="CP006939">
    <property type="protein sequence ID" value="AHC16660.1"/>
    <property type="molecule type" value="Genomic_DNA"/>
</dbReference>
<dbReference type="SUPFAM" id="SSF102114">
    <property type="entry name" value="Radical SAM enzymes"/>
    <property type="match status" value="1"/>
</dbReference>
<keyword evidence="7" id="KW-0560">Oxidoreductase</keyword>
<dbReference type="KEGG" id="slr:L21SP2_3320"/>
<dbReference type="Gene3D" id="3.20.20.70">
    <property type="entry name" value="Aldolase class I"/>
    <property type="match status" value="1"/>
</dbReference>
<evidence type="ECO:0000313" key="7">
    <source>
        <dbReference type="EMBL" id="AHC16660.1"/>
    </source>
</evidence>
<evidence type="ECO:0000313" key="8">
    <source>
        <dbReference type="Proteomes" id="UP000018680"/>
    </source>
</evidence>
<dbReference type="RefSeq" id="WP_024269550.1">
    <property type="nucleotide sequence ID" value="NC_023035.1"/>
</dbReference>
<dbReference type="Proteomes" id="UP000018680">
    <property type="component" value="Chromosome"/>
</dbReference>
<keyword evidence="3" id="KW-0479">Metal-binding</keyword>
<accession>V5WM18</accession>
<dbReference type="OrthoDB" id="9782387at2"/>
<evidence type="ECO:0000256" key="5">
    <source>
        <dbReference type="ARBA" id="ARBA00023014"/>
    </source>
</evidence>
<evidence type="ECO:0000256" key="3">
    <source>
        <dbReference type="ARBA" id="ARBA00022723"/>
    </source>
</evidence>
<dbReference type="GO" id="GO:0051536">
    <property type="term" value="F:iron-sulfur cluster binding"/>
    <property type="evidence" value="ECO:0007669"/>
    <property type="project" value="UniProtKB-KW"/>
</dbReference>
<keyword evidence="4" id="KW-0408">Iron</keyword>
<keyword evidence="5" id="KW-0411">Iron-sulfur</keyword>
<dbReference type="PANTHER" id="PTHR11228">
    <property type="entry name" value="RADICAL SAM DOMAIN PROTEIN"/>
    <property type="match status" value="1"/>
</dbReference>
<dbReference type="SFLD" id="SFLDS00029">
    <property type="entry name" value="Radical_SAM"/>
    <property type="match status" value="1"/>
</dbReference>
<dbReference type="InterPro" id="IPR013785">
    <property type="entry name" value="Aldolase_TIM"/>
</dbReference>
<reference evidence="7 8" key="1">
    <citation type="journal article" date="2015" name="Stand. Genomic Sci.">
        <title>Complete genome sequence and description of Salinispira pacifica gen. nov., sp. nov., a novel spirochaete isolated form a hypersaline microbial mat.</title>
        <authorList>
            <person name="Ben Hania W."/>
            <person name="Joseph M."/>
            <person name="Schumann P."/>
            <person name="Bunk B."/>
            <person name="Fiebig A."/>
            <person name="Sproer C."/>
            <person name="Klenk H.P."/>
            <person name="Fardeau M.L."/>
            <person name="Spring S."/>
        </authorList>
    </citation>
    <scope>NUCLEOTIDE SEQUENCE [LARGE SCALE GENOMIC DNA]</scope>
    <source>
        <strain evidence="7 8">L21-RPul-D2</strain>
    </source>
</reference>